<reference evidence="1" key="1">
    <citation type="submission" date="2014-11" db="EMBL/GenBank/DDBJ databases">
        <authorList>
            <person name="Amaro Gonzalez C."/>
        </authorList>
    </citation>
    <scope>NUCLEOTIDE SEQUENCE</scope>
</reference>
<protein>
    <submittedName>
        <fullName evidence="1">Uncharacterized protein</fullName>
    </submittedName>
</protein>
<evidence type="ECO:0000313" key="1">
    <source>
        <dbReference type="EMBL" id="JAH46294.1"/>
    </source>
</evidence>
<dbReference type="EMBL" id="GBXM01062283">
    <property type="protein sequence ID" value="JAH46294.1"/>
    <property type="molecule type" value="Transcribed_RNA"/>
</dbReference>
<reference evidence="1" key="2">
    <citation type="journal article" date="2015" name="Fish Shellfish Immunol.">
        <title>Early steps in the European eel (Anguilla anguilla)-Vibrio vulnificus interaction in the gills: Role of the RtxA13 toxin.</title>
        <authorList>
            <person name="Callol A."/>
            <person name="Pajuelo D."/>
            <person name="Ebbesson L."/>
            <person name="Teles M."/>
            <person name="MacKenzie S."/>
            <person name="Amaro C."/>
        </authorList>
    </citation>
    <scope>NUCLEOTIDE SEQUENCE</scope>
</reference>
<sequence length="26" mass="3302">MVWRMVLWLNNYRNGPHIKQMRKMKA</sequence>
<dbReference type="AlphaFoldDB" id="A0A0E9SY83"/>
<name>A0A0E9SY83_ANGAN</name>
<organism evidence="1">
    <name type="scientific">Anguilla anguilla</name>
    <name type="common">European freshwater eel</name>
    <name type="synonym">Muraena anguilla</name>
    <dbReference type="NCBI Taxonomy" id="7936"/>
    <lineage>
        <taxon>Eukaryota</taxon>
        <taxon>Metazoa</taxon>
        <taxon>Chordata</taxon>
        <taxon>Craniata</taxon>
        <taxon>Vertebrata</taxon>
        <taxon>Euteleostomi</taxon>
        <taxon>Actinopterygii</taxon>
        <taxon>Neopterygii</taxon>
        <taxon>Teleostei</taxon>
        <taxon>Anguilliformes</taxon>
        <taxon>Anguillidae</taxon>
        <taxon>Anguilla</taxon>
    </lineage>
</organism>
<accession>A0A0E9SY83</accession>
<proteinExistence type="predicted"/>